<evidence type="ECO:0000256" key="7">
    <source>
        <dbReference type="ARBA" id="ARBA00022989"/>
    </source>
</evidence>
<dbReference type="GeneID" id="89960481"/>
<feature type="transmembrane region" description="Helical" evidence="10">
    <location>
        <begin position="83"/>
        <end position="101"/>
    </location>
</feature>
<comment type="subcellular location">
    <subcellularLocation>
        <location evidence="2 10">Cell membrane</location>
        <topology evidence="2 10">Multi-pass membrane protein</topology>
    </subcellularLocation>
</comment>
<feature type="transmembrane region" description="Helical" evidence="10">
    <location>
        <begin position="539"/>
        <end position="558"/>
    </location>
</feature>
<reference evidence="12" key="1">
    <citation type="submission" date="2023-07" db="EMBL/GenBank/DDBJ databases">
        <title>Black Yeasts Isolated from many extreme environments.</title>
        <authorList>
            <person name="Coleine C."/>
            <person name="Stajich J.E."/>
            <person name="Selbmann L."/>
        </authorList>
    </citation>
    <scope>NUCLEOTIDE SEQUENCE</scope>
    <source>
        <strain evidence="12">CCFEE 5485</strain>
    </source>
</reference>
<feature type="region of interest" description="Disordered" evidence="11">
    <location>
        <begin position="23"/>
        <end position="42"/>
    </location>
</feature>
<proteinExistence type="inferred from homology"/>
<evidence type="ECO:0000256" key="4">
    <source>
        <dbReference type="ARBA" id="ARBA00022475"/>
    </source>
</evidence>
<dbReference type="InterPro" id="IPR026777">
    <property type="entry name" value="PRM1"/>
</dbReference>
<keyword evidence="5 10" id="KW-0812">Transmembrane</keyword>
<feature type="region of interest" description="Disordered" evidence="11">
    <location>
        <begin position="772"/>
        <end position="817"/>
    </location>
</feature>
<keyword evidence="9" id="KW-0325">Glycoprotein</keyword>
<organism evidence="12 13">
    <name type="scientific">Recurvomyces mirabilis</name>
    <dbReference type="NCBI Taxonomy" id="574656"/>
    <lineage>
        <taxon>Eukaryota</taxon>
        <taxon>Fungi</taxon>
        <taxon>Dikarya</taxon>
        <taxon>Ascomycota</taxon>
        <taxon>Pezizomycotina</taxon>
        <taxon>Dothideomycetes</taxon>
        <taxon>Dothideomycetidae</taxon>
        <taxon>Mycosphaerellales</taxon>
        <taxon>Teratosphaeriaceae</taxon>
        <taxon>Recurvomyces</taxon>
    </lineage>
</organism>
<evidence type="ECO:0000256" key="10">
    <source>
        <dbReference type="RuleBase" id="RU366035"/>
    </source>
</evidence>
<evidence type="ECO:0000313" key="13">
    <source>
        <dbReference type="Proteomes" id="UP001274830"/>
    </source>
</evidence>
<feature type="transmembrane region" description="Helical" evidence="10">
    <location>
        <begin position="352"/>
        <end position="370"/>
    </location>
</feature>
<keyword evidence="8 10" id="KW-0472">Membrane</keyword>
<evidence type="ECO:0000256" key="9">
    <source>
        <dbReference type="ARBA" id="ARBA00023180"/>
    </source>
</evidence>
<comment type="similarity">
    <text evidence="3 10">Belongs to the PRM1 family.</text>
</comment>
<dbReference type="PANTHER" id="PTHR31030:SF1">
    <property type="entry name" value="PLASMA MEMBRANE FUSION PROTEIN PRM1"/>
    <property type="match status" value="1"/>
</dbReference>
<sequence length="817" mass="88693">MTGHAYVNYGTSRLSTPSIIMASSGSQQQNSNPAPPSLSAGDHETRDYYAAQDAPRPPSQQEPYLTPYLGLNARLSQIWINRWTVLLLLVLIRTLFALASFDNNAASARREALSMCTSVENVGSAMASMPYFMSQGVNELSASGIEKAINGLMSMLILSVTGIEEIVIFIINLLTSTYVCLITLAVGGSLHVAVQVAEDVGNFLNSTIQDVGKDLGSAASGFQSAMNGFLVDLDKVASVFAGKKLTPPTIDLTGEISKLNSWDLPPGYDQGLDKLNSSIPTFAEVNNFTNYAISLPFEEVKKLLNESMPKYNFNRSLFPVPQKEQLTFCSDGGGVNDFFDGLVEVKNMAQKIFLVVIIILAVLAMIPMAYRELRRWRFMKERAKLVQSDAYDPMDGVYLASRPYTSSAGLWLARPFKSSRRRALVRWSVAYATTVPALFVLSLAIAGLLGCLTQYILLKAVEKEVPVLENQVIGFADKVINSLNNASEQWAIGTNHLINDTNAKINEDVFGWVNTTTHAVNTTLNVFVDGMVKVLNETFGGTVLYTPVLGVLNCLVILKIEGIEKGLTWVSDHAYIDFPMLPNDTFSLGTVQKVSGSQADLLNTGANGGAADAVTGAVYHLTSMMAKAIRQEAIISTCVLLVWAIIALVGIARALFLMPRGGDSGVYTAPRPTGRDPSPSTEKHELDDFFAAKNVNSVPSYEQATRDTSDLGDMSANRYNGQSYTLMPTPMPTFEVTSATSPILNTGFCPPNEHLNSVKGQTVDAAIRRPTHVRASSHGDVDLTSPISPRPPHSASPYLNPLRSIDEKRNPFADPRG</sequence>
<dbReference type="RefSeq" id="XP_064696157.1">
    <property type="nucleotide sequence ID" value="XM_064835948.1"/>
</dbReference>
<evidence type="ECO:0000256" key="6">
    <source>
        <dbReference type="ARBA" id="ARBA00022971"/>
    </source>
</evidence>
<keyword evidence="7 10" id="KW-1133">Transmembrane helix</keyword>
<dbReference type="EMBL" id="JAUTXT010000058">
    <property type="protein sequence ID" value="KAK3670354.1"/>
    <property type="molecule type" value="Genomic_DNA"/>
</dbReference>
<dbReference type="GO" id="GO:0032220">
    <property type="term" value="P:plasma membrane fusion involved in cytogamy"/>
    <property type="evidence" value="ECO:0007669"/>
    <property type="project" value="TreeGrafter"/>
</dbReference>
<keyword evidence="4 10" id="KW-1003">Cell membrane</keyword>
<evidence type="ECO:0000256" key="3">
    <source>
        <dbReference type="ARBA" id="ARBA00010780"/>
    </source>
</evidence>
<dbReference type="GO" id="GO:0005886">
    <property type="term" value="C:plasma membrane"/>
    <property type="evidence" value="ECO:0007669"/>
    <property type="project" value="UniProtKB-SubCell"/>
</dbReference>
<feature type="transmembrane region" description="Helical" evidence="10">
    <location>
        <begin position="424"/>
        <end position="457"/>
    </location>
</feature>
<dbReference type="PANTHER" id="PTHR31030">
    <property type="entry name" value="PLASMA MEMBRANE FUSION PROTEIN PRM1"/>
    <property type="match status" value="1"/>
</dbReference>
<evidence type="ECO:0000256" key="5">
    <source>
        <dbReference type="ARBA" id="ARBA00022692"/>
    </source>
</evidence>
<name>A0AAE0TNZ7_9PEZI</name>
<protein>
    <recommendedName>
        <fullName evidence="10">Plasma membrane fusion protein PRM1</fullName>
    </recommendedName>
</protein>
<dbReference type="AlphaFoldDB" id="A0AAE0TNZ7"/>
<gene>
    <name evidence="12" type="primary">PRM1</name>
    <name evidence="12" type="ORF">LTR78_009808</name>
</gene>
<comment type="function">
    <text evidence="1 10">Involved in cell fusion during mating by stabilizing the plasma membrane fusion event.</text>
</comment>
<dbReference type="Proteomes" id="UP001274830">
    <property type="component" value="Unassembled WGS sequence"/>
</dbReference>
<evidence type="ECO:0000256" key="8">
    <source>
        <dbReference type="ARBA" id="ARBA00023136"/>
    </source>
</evidence>
<feature type="transmembrane region" description="Helical" evidence="10">
    <location>
        <begin position="633"/>
        <end position="656"/>
    </location>
</feature>
<dbReference type="GO" id="GO:0043332">
    <property type="term" value="C:mating projection tip"/>
    <property type="evidence" value="ECO:0007669"/>
    <property type="project" value="UniProtKB-UniRule"/>
</dbReference>
<comment type="caution">
    <text evidence="12">The sequence shown here is derived from an EMBL/GenBank/DDBJ whole genome shotgun (WGS) entry which is preliminary data.</text>
</comment>
<accession>A0AAE0TNZ7</accession>
<evidence type="ECO:0000256" key="1">
    <source>
        <dbReference type="ARBA" id="ARBA00002512"/>
    </source>
</evidence>
<feature type="compositionally biased region" description="Basic and acidic residues" evidence="11">
    <location>
        <begin position="804"/>
        <end position="817"/>
    </location>
</feature>
<evidence type="ECO:0000313" key="12">
    <source>
        <dbReference type="EMBL" id="KAK3670354.1"/>
    </source>
</evidence>
<keyword evidence="6 10" id="KW-0184">Conjugation</keyword>
<evidence type="ECO:0000256" key="11">
    <source>
        <dbReference type="SAM" id="MobiDB-lite"/>
    </source>
</evidence>
<evidence type="ECO:0000256" key="2">
    <source>
        <dbReference type="ARBA" id="ARBA00004651"/>
    </source>
</evidence>
<feature type="compositionally biased region" description="Polar residues" evidence="11">
    <location>
        <begin position="23"/>
        <end position="32"/>
    </location>
</feature>
<keyword evidence="13" id="KW-1185">Reference proteome</keyword>